<dbReference type="AlphaFoldDB" id="A0A8I0GAW9"/>
<comment type="subcellular location">
    <subcellularLocation>
        <location evidence="1 9">Cell membrane</location>
        <topology evidence="1 9">Multi-pass membrane protein</topology>
    </subcellularLocation>
</comment>
<evidence type="ECO:0000256" key="6">
    <source>
        <dbReference type="ARBA" id="ARBA00022847"/>
    </source>
</evidence>
<evidence type="ECO:0000256" key="2">
    <source>
        <dbReference type="ARBA" id="ARBA00009261"/>
    </source>
</evidence>
<comment type="similarity">
    <text evidence="2 9">Belongs to the alanine or glycine:cation symporter (AGCS) (TC 2.A.25) family.</text>
</comment>
<evidence type="ECO:0000256" key="5">
    <source>
        <dbReference type="ARBA" id="ARBA00022692"/>
    </source>
</evidence>
<keyword evidence="8 9" id="KW-0472">Membrane</keyword>
<keyword evidence="4 9" id="KW-1003">Cell membrane</keyword>
<dbReference type="GO" id="GO:0005283">
    <property type="term" value="F:amino acid:sodium symporter activity"/>
    <property type="evidence" value="ECO:0007669"/>
    <property type="project" value="InterPro"/>
</dbReference>
<gene>
    <name evidence="10" type="ORF">H8R10_01465</name>
</gene>
<evidence type="ECO:0000256" key="7">
    <source>
        <dbReference type="ARBA" id="ARBA00022989"/>
    </source>
</evidence>
<protein>
    <submittedName>
        <fullName evidence="10">Alanine:cation symporter family protein</fullName>
    </submittedName>
</protein>
<dbReference type="PROSITE" id="PS00873">
    <property type="entry name" value="NA_ALANINE_SYMP"/>
    <property type="match status" value="1"/>
</dbReference>
<evidence type="ECO:0000256" key="9">
    <source>
        <dbReference type="RuleBase" id="RU363064"/>
    </source>
</evidence>
<dbReference type="EMBL" id="JACRUO010000001">
    <property type="protein sequence ID" value="MBD3688906.1"/>
    <property type="molecule type" value="Genomic_DNA"/>
</dbReference>
<dbReference type="NCBIfam" id="TIGR00835">
    <property type="entry name" value="agcS"/>
    <property type="match status" value="1"/>
</dbReference>
<keyword evidence="7 9" id="KW-1133">Transmembrane helix</keyword>
<feature type="transmembrane region" description="Helical" evidence="9">
    <location>
        <begin position="222"/>
        <end position="249"/>
    </location>
</feature>
<keyword evidence="3 9" id="KW-0813">Transport</keyword>
<feature type="transmembrane region" description="Helical" evidence="9">
    <location>
        <begin position="195"/>
        <end position="216"/>
    </location>
</feature>
<evidence type="ECO:0000256" key="3">
    <source>
        <dbReference type="ARBA" id="ARBA00022448"/>
    </source>
</evidence>
<keyword evidence="6 9" id="KW-0769">Symport</keyword>
<name>A0A8I0GAW9_9ACTO</name>
<evidence type="ECO:0000256" key="1">
    <source>
        <dbReference type="ARBA" id="ARBA00004651"/>
    </source>
</evidence>
<feature type="transmembrane region" description="Helical" evidence="9">
    <location>
        <begin position="165"/>
        <end position="183"/>
    </location>
</feature>
<evidence type="ECO:0000313" key="10">
    <source>
        <dbReference type="EMBL" id="MBD3688906.1"/>
    </source>
</evidence>
<dbReference type="PANTHER" id="PTHR30330:SF1">
    <property type="entry name" value="AMINO-ACID CARRIER PROTEIN ALST"/>
    <property type="match status" value="1"/>
</dbReference>
<dbReference type="InterPro" id="IPR001463">
    <property type="entry name" value="Na/Ala_symport"/>
</dbReference>
<feature type="transmembrane region" description="Helical" evidence="9">
    <location>
        <begin position="289"/>
        <end position="310"/>
    </location>
</feature>
<comment type="caution">
    <text evidence="10">The sequence shown here is derived from an EMBL/GenBank/DDBJ whole genome shotgun (WGS) entry which is preliminary data.</text>
</comment>
<sequence>MAWVILAVLLAGGIVLTLTSGGVQLRYFAHMLKTVLGSRKGAGADGISSFQAFALGLADRVGTGNIAGVAIALSLGGPGAIFWMWVVAFLGMSTAFLESTLAQIYKVRNPDGTFRGGPAFYLRDGLGLKKLATVFAVCLILTKGFAFEMLQANTVATVASDVYDVPKWTMALILFLFSAPFIIGGVKPVARLTEFLAPVMAVAYLLLAVAMLIAHASMIPTVIGWIFTYAFGIHSITGGVIGGIVAALVQGTRRGLLSNEAGMGTVPNAAATATVNHPAKQGFIQSLGVFADTMVVCTCTAFIIMVSGLYTPGAESTGADGATMTLQAVGTLGEWTTPLMLVIIIVFGYSTMIGNYAYAEGNIKFLFGIDCRCRSLKTLVLAGIVVGSIIELDVVWAIADWMSAICAIMNIYAVVRLSKWAIGALRDYQAQLRGGTPIDDITFIARDNPHLPGNLAGDVWSRESWAASVDARAKDAPADHEDFLAWLVRQRD</sequence>
<dbReference type="Proteomes" id="UP000627538">
    <property type="component" value="Unassembled WGS sequence"/>
</dbReference>
<evidence type="ECO:0000256" key="4">
    <source>
        <dbReference type="ARBA" id="ARBA00022475"/>
    </source>
</evidence>
<dbReference type="RefSeq" id="WP_191070998.1">
    <property type="nucleotide sequence ID" value="NZ_CP060506.1"/>
</dbReference>
<proteinExistence type="inferred from homology"/>
<dbReference type="Gene3D" id="1.20.1740.10">
    <property type="entry name" value="Amino acid/polyamine transporter I"/>
    <property type="match status" value="1"/>
</dbReference>
<reference evidence="10 11" key="1">
    <citation type="submission" date="2020-08" db="EMBL/GenBank/DDBJ databases">
        <title>Winkia gen. nov., sp. nov., isolated from faeces of the Anser albifrons in China.</title>
        <authorList>
            <person name="Liu Q."/>
        </authorList>
    </citation>
    <scope>NUCLEOTIDE SEQUENCE [LARGE SCALE GENOMIC DNA]</scope>
    <source>
        <strain evidence="10 11">C62</strain>
    </source>
</reference>
<comment type="caution">
    <text evidence="9">Lacks conserved residue(s) required for the propagation of feature annotation.</text>
</comment>
<keyword evidence="11" id="KW-1185">Reference proteome</keyword>
<evidence type="ECO:0000256" key="8">
    <source>
        <dbReference type="ARBA" id="ARBA00023136"/>
    </source>
</evidence>
<dbReference type="FunFam" id="1.20.1740.10:FF:000004">
    <property type="entry name" value="Sodium:alanine symporter family protein"/>
    <property type="match status" value="1"/>
</dbReference>
<evidence type="ECO:0000313" key="11">
    <source>
        <dbReference type="Proteomes" id="UP000627538"/>
    </source>
</evidence>
<dbReference type="PRINTS" id="PR00175">
    <property type="entry name" value="NAALASMPORT"/>
</dbReference>
<organism evidence="10 11">
    <name type="scientific">Nanchangia anserum</name>
    <dbReference type="NCBI Taxonomy" id="2692125"/>
    <lineage>
        <taxon>Bacteria</taxon>
        <taxon>Bacillati</taxon>
        <taxon>Actinomycetota</taxon>
        <taxon>Actinomycetes</taxon>
        <taxon>Actinomycetales</taxon>
        <taxon>Actinomycetaceae</taxon>
        <taxon>Nanchangia</taxon>
    </lineage>
</organism>
<dbReference type="GO" id="GO:0005886">
    <property type="term" value="C:plasma membrane"/>
    <property type="evidence" value="ECO:0007669"/>
    <property type="project" value="UniProtKB-SubCell"/>
</dbReference>
<accession>A0A8I0GAW9</accession>
<keyword evidence="5 9" id="KW-0812">Transmembrane</keyword>
<feature type="transmembrane region" description="Helical" evidence="9">
    <location>
        <begin position="379"/>
        <end position="399"/>
    </location>
</feature>
<feature type="transmembrane region" description="Helical" evidence="9">
    <location>
        <begin position="126"/>
        <end position="145"/>
    </location>
</feature>
<feature type="transmembrane region" description="Helical" evidence="9">
    <location>
        <begin position="339"/>
        <end position="358"/>
    </location>
</feature>
<dbReference type="Pfam" id="PF01235">
    <property type="entry name" value="Na_Ala_symp"/>
    <property type="match status" value="1"/>
</dbReference>
<dbReference type="PANTHER" id="PTHR30330">
    <property type="entry name" value="AGSS FAMILY TRANSPORTER, SODIUM-ALANINE"/>
    <property type="match status" value="1"/>
</dbReference>